<dbReference type="Proteomes" id="UP001230504">
    <property type="component" value="Unassembled WGS sequence"/>
</dbReference>
<dbReference type="GeneID" id="85443095"/>
<accession>A0AAD8PMG9</accession>
<evidence type="ECO:0000313" key="1">
    <source>
        <dbReference type="EMBL" id="KAK1569982.1"/>
    </source>
</evidence>
<dbReference type="AlphaFoldDB" id="A0AAD8PMG9"/>
<keyword evidence="2" id="KW-1185">Reference proteome</keyword>
<reference evidence="1" key="1">
    <citation type="submission" date="2021-06" db="EMBL/GenBank/DDBJ databases">
        <title>Comparative genomics, transcriptomics and evolutionary studies reveal genomic signatures of adaptation to plant cell wall in hemibiotrophic fungi.</title>
        <authorList>
            <consortium name="DOE Joint Genome Institute"/>
            <person name="Baroncelli R."/>
            <person name="Diaz J.F."/>
            <person name="Benocci T."/>
            <person name="Peng M."/>
            <person name="Battaglia E."/>
            <person name="Haridas S."/>
            <person name="Andreopoulos W."/>
            <person name="Labutti K."/>
            <person name="Pangilinan J."/>
            <person name="Floch G.L."/>
            <person name="Makela M.R."/>
            <person name="Henrissat B."/>
            <person name="Grigoriev I.V."/>
            <person name="Crouch J.A."/>
            <person name="De Vries R.P."/>
            <person name="Sukno S.A."/>
            <person name="Thon M.R."/>
        </authorList>
    </citation>
    <scope>NUCLEOTIDE SEQUENCE</scope>
    <source>
        <strain evidence="1">CBS 125086</strain>
    </source>
</reference>
<dbReference type="EMBL" id="JAHLJV010000117">
    <property type="protein sequence ID" value="KAK1569982.1"/>
    <property type="molecule type" value="Genomic_DNA"/>
</dbReference>
<organism evidence="1 2">
    <name type="scientific">Colletotrichum navitas</name>
    <dbReference type="NCBI Taxonomy" id="681940"/>
    <lineage>
        <taxon>Eukaryota</taxon>
        <taxon>Fungi</taxon>
        <taxon>Dikarya</taxon>
        <taxon>Ascomycota</taxon>
        <taxon>Pezizomycotina</taxon>
        <taxon>Sordariomycetes</taxon>
        <taxon>Hypocreomycetidae</taxon>
        <taxon>Glomerellales</taxon>
        <taxon>Glomerellaceae</taxon>
        <taxon>Colletotrichum</taxon>
        <taxon>Colletotrichum graminicola species complex</taxon>
    </lineage>
</organism>
<comment type="caution">
    <text evidence="1">The sequence shown here is derived from an EMBL/GenBank/DDBJ whole genome shotgun (WGS) entry which is preliminary data.</text>
</comment>
<protein>
    <submittedName>
        <fullName evidence="1">Uncharacterized protein</fullName>
    </submittedName>
</protein>
<sequence>MHTTGYHTMSACDRPWVFVRLVACVPPLRHSHETRRPNTRWTGECPPAVQRMVLQMACLIPLFRYAATGRHSPPATLFQALALDSLLGKDGTELDDDERGKPKCPKRHLPPTQMALDGNHHVLSWLELCFPVMHLFDLSVVSGVDKSNRNGLNLDQALRKRRQSFFFLSSFSFSGFSPPC</sequence>
<evidence type="ECO:0000313" key="2">
    <source>
        <dbReference type="Proteomes" id="UP001230504"/>
    </source>
</evidence>
<gene>
    <name evidence="1" type="ORF">LY79DRAFT_56681</name>
</gene>
<proteinExistence type="predicted"/>
<name>A0AAD8PMG9_9PEZI</name>
<dbReference type="RefSeq" id="XP_060408169.1">
    <property type="nucleotide sequence ID" value="XM_060558855.1"/>
</dbReference>